<keyword evidence="3" id="KW-1185">Reference proteome</keyword>
<dbReference type="KEGG" id="bex:A11Q_1762"/>
<evidence type="ECO:0000313" key="3">
    <source>
        <dbReference type="Proteomes" id="UP000012040"/>
    </source>
</evidence>
<reference evidence="2 3" key="1">
    <citation type="journal article" date="2013" name="ISME J.">
        <title>By their genes ye shall know them: genomic signatures of predatory bacteria.</title>
        <authorList>
            <person name="Pasternak Z."/>
            <person name="Pietrokovski S."/>
            <person name="Rotem O."/>
            <person name="Gophna U."/>
            <person name="Lurie-Weinberger M.N."/>
            <person name="Jurkevitch E."/>
        </authorList>
    </citation>
    <scope>NUCLEOTIDE SEQUENCE [LARGE SCALE GENOMIC DNA]</scope>
    <source>
        <strain evidence="2 3">JSS</strain>
    </source>
</reference>
<dbReference type="Gene3D" id="3.40.1140.10">
    <property type="match status" value="1"/>
</dbReference>
<protein>
    <recommendedName>
        <fullName evidence="4">ATP-dependent exonuclease SbcCD, C subunit-like protein</fullName>
    </recommendedName>
</protein>
<dbReference type="InterPro" id="IPR027417">
    <property type="entry name" value="P-loop_NTPase"/>
</dbReference>
<dbReference type="EMBL" id="CP003537">
    <property type="protein sequence ID" value="AGH95978.1"/>
    <property type="molecule type" value="Genomic_DNA"/>
</dbReference>
<name>M4V9W1_9BACT</name>
<feature type="coiled-coil region" evidence="1">
    <location>
        <begin position="305"/>
        <end position="332"/>
    </location>
</feature>
<feature type="coiled-coil region" evidence="1">
    <location>
        <begin position="688"/>
        <end position="732"/>
    </location>
</feature>
<dbReference type="AlphaFoldDB" id="M4V9W1"/>
<keyword evidence="1" id="KW-0175">Coiled coil</keyword>
<dbReference type="Pfam" id="PF13555">
    <property type="entry name" value="AAA_29"/>
    <property type="match status" value="1"/>
</dbReference>
<dbReference type="SUPFAM" id="SSF52540">
    <property type="entry name" value="P-loop containing nucleoside triphosphate hydrolases"/>
    <property type="match status" value="1"/>
</dbReference>
<dbReference type="RefSeq" id="WP_015470468.1">
    <property type="nucleotide sequence ID" value="NC_020813.1"/>
</dbReference>
<proteinExistence type="predicted"/>
<gene>
    <name evidence="2" type="ORF">A11Q_1762</name>
</gene>
<evidence type="ECO:0008006" key="4">
    <source>
        <dbReference type="Google" id="ProtNLM"/>
    </source>
</evidence>
<sequence length="1131" mass="130734">MHKDQLDLFVKGQRPGFRLKHLEVYNWGTFHNKVWTLFTNGGQNLLTGDVGSGKSSLVDALTTLLVPHNKITYNKAAGADKQERSLYTYIKGAYGNEQDEESQTSKLLTLRDETSYSVILGVFHNEAMQRSITLAQVFRLRKNDKNPDRFYVLAENELSIKNDFFAVKKDISDIKSNLKKKDGCEVFDSFKEYSIRFRQEFGIKSDQALDLFYQAVSMKSVGNLTEFVRTHMLEKTEVENHIEELCSSFEDLRNAHEAVIKARKQIEHLEPIVELGKKYNEDQKIKSENILYRSHTESYLAKIKFQLLEESLLNLNEKKERTESNLTNVQNLRQAESKNLIDLQVSLQSAGGGRIQSLKSTIEEKSKEKDRRLSQHNRYDEPCSFLGLPTPKSVDEFITNKNQAQVIQDETKLAKDKIETEILNLNIDVSKLKTQESSIIEEIESLKSRQSNIPKHSLDLRANMARELNLNEQDLPFVGELLQVKSSEKKWQGSIERVLRSFGLSILVSEKDYLDVSAYVNRTHLKDKLVYFRVNEARRTINSKPAQDTLLGKLDIKKDSQFTAWLRQELEGHFNFICCESVEDFQKQVRAISISGQIKSFNKRHEKDDRFRIDDKSRYILGWSNKEKIESLKNDLKLLQHEGQKLIDKVLQNNKTKSELDSRMSNCQRILHFLSFEDINWYDISQLILSIEKEIKKLTAESSNLKAIEDLIKVSNDKIQEFDNKLNEMQKSWGALDSTIKQQEESKVNCLEQLSTLDSEVTEKVFPHLDEICQTLKLFSDVNLANLGKKQNQLRDSIQSKIDALSKITEKDQERIVRLIGGFLSQFPEFTTNIDASPKSLFEISNILKKLKDEDLPRHEQRFYKKLKEDTIKGMAMFQELLEKEKRNIEGKIKTINVCLRDIDYNEGTYISILLNKSADQEIVTFRNDLRQILSNTAGVENVYNEQKFTQVKTLIDRFRGRQQFSDIDKRWTAKVTDVRNWFTFAASEKFHADNTEKEFYPDSGGKSGGQKEKLAYTVLASALAYQYGIDSMQESPKSFRFVMIDEAFGRGSDESARYGLTLFEKLNLQLLVVTPLQKIHVIEDYVSHVHFVHNEASKESRLHTLTIEQFRESKNSHRNKQANVGDVVDA</sequence>
<dbReference type="eggNOG" id="COG4913">
    <property type="taxonomic scope" value="Bacteria"/>
</dbReference>
<dbReference type="PATRIC" id="fig|1184267.3.peg.1783"/>
<accession>M4V9W1</accession>
<organism evidence="2 3">
    <name type="scientific">Pseudobdellovibrio exovorus JSS</name>
    <dbReference type="NCBI Taxonomy" id="1184267"/>
    <lineage>
        <taxon>Bacteria</taxon>
        <taxon>Pseudomonadati</taxon>
        <taxon>Bdellovibrionota</taxon>
        <taxon>Bdellovibrionia</taxon>
        <taxon>Bdellovibrionales</taxon>
        <taxon>Pseudobdellovibrionaceae</taxon>
        <taxon>Pseudobdellovibrio</taxon>
    </lineage>
</organism>
<dbReference type="Pfam" id="PF13558">
    <property type="entry name" value="SbcC_Walker_B"/>
    <property type="match status" value="1"/>
</dbReference>
<evidence type="ECO:0000256" key="1">
    <source>
        <dbReference type="SAM" id="Coils"/>
    </source>
</evidence>
<dbReference type="HOGENOM" id="CLU_009013_0_0_7"/>
<evidence type="ECO:0000313" key="2">
    <source>
        <dbReference type="EMBL" id="AGH95978.1"/>
    </source>
</evidence>
<dbReference type="STRING" id="1184267.A11Q_1762"/>
<dbReference type="Proteomes" id="UP000012040">
    <property type="component" value="Chromosome"/>
</dbReference>
<dbReference type="OrthoDB" id="174137at2"/>